<name>A0AB39CEE0_9VIRU</name>
<dbReference type="EMBL" id="PQ015379">
    <property type="protein sequence ID" value="XDJ15403.1"/>
    <property type="molecule type" value="Genomic_DNA"/>
</dbReference>
<protein>
    <submittedName>
        <fullName evidence="1">Uncharacterized protein</fullName>
    </submittedName>
</protein>
<proteinExistence type="predicted"/>
<sequence length="90" mass="10213">MARQTKLETGQIEAKIRRAEQQAIKRGFITKVNEIEYGWTLAVWFNGKQKAMIELAKAGNAVCRFYDSKGATVRVTTDMPEAAVRQCYAR</sequence>
<evidence type="ECO:0000313" key="1">
    <source>
        <dbReference type="EMBL" id="XDJ15403.1"/>
    </source>
</evidence>
<reference evidence="1" key="1">
    <citation type="submission" date="2024-07" db="EMBL/GenBank/DDBJ databases">
        <authorList>
            <person name="Bringhurst R.M."/>
            <person name="Homer T.E."/>
        </authorList>
    </citation>
    <scope>NUCLEOTIDE SEQUENCE</scope>
</reference>
<organism evidence="1">
    <name type="scientific">Pseudomonas phage HRDY3</name>
    <dbReference type="NCBI Taxonomy" id="3236930"/>
    <lineage>
        <taxon>Viruses</taxon>
    </lineage>
</organism>
<accession>A0AB39CEE0</accession>